<keyword evidence="5" id="KW-0732">Signal</keyword>
<dbReference type="InterPro" id="IPR005822">
    <property type="entry name" value="Ribosomal_uL13"/>
</dbReference>
<sequence>MASRKSWQVALAFLAVLAAWNWSEAFVQSPPRPAGSVIVEKLPRGLTCRRGLAQIIPDRYARNSPEYEPAEPAIVLPYGSRELKEWNPIPQWRGEKTYHPCKELQDDKHRQWYHFDAEKKTLGHLAKAVALVLQGKESPLYDPTRDVGAYAIVTNCERIRVSGKKYHYKLYLRNIGNRPGHMKVERFKDLLKRFPERIIMRAVWGMMPKTPANRRIFKERLKLFAGPNHLYYNKDPVEYPMHKIKDCTHASNLRHRDRTLVYQNIKLPKLAKEDAFKTQRADEWRLKKTKYFLKKHLKNVGAEAAKDVDMGEFIKAAREEEAERVFEKSKGLPLPKRKTPVFYKTWLPKKKYSDNRNQRKGLTPPQVKMEWKTELNQKS</sequence>
<dbReference type="NCBIfam" id="TIGR01066">
    <property type="entry name" value="rplM_bact"/>
    <property type="match status" value="1"/>
</dbReference>
<evidence type="ECO:0000256" key="5">
    <source>
        <dbReference type="SAM" id="SignalP"/>
    </source>
</evidence>
<evidence type="ECO:0000256" key="1">
    <source>
        <dbReference type="ARBA" id="ARBA00006227"/>
    </source>
</evidence>
<dbReference type="GO" id="GO:0005840">
    <property type="term" value="C:ribosome"/>
    <property type="evidence" value="ECO:0007669"/>
    <property type="project" value="UniProtKB-KW"/>
</dbReference>
<keyword evidence="3" id="KW-0687">Ribonucleoprotein</keyword>
<dbReference type="PANTHER" id="PTHR11545">
    <property type="entry name" value="RIBOSOMAL PROTEIN L13"/>
    <property type="match status" value="1"/>
</dbReference>
<reference evidence="6 7" key="1">
    <citation type="submission" date="2024-02" db="EMBL/GenBank/DDBJ databases">
        <authorList>
            <person name="Chen Y."/>
            <person name="Shah S."/>
            <person name="Dougan E. K."/>
            <person name="Thang M."/>
            <person name="Chan C."/>
        </authorList>
    </citation>
    <scope>NUCLEOTIDE SEQUENCE [LARGE SCALE GENOMIC DNA]</scope>
</reference>
<dbReference type="HAMAP" id="MF_01366">
    <property type="entry name" value="Ribosomal_uL13"/>
    <property type="match status" value="1"/>
</dbReference>
<keyword evidence="2 6" id="KW-0689">Ribosomal protein</keyword>
<dbReference type="CDD" id="cd00392">
    <property type="entry name" value="Ribosomal_L13"/>
    <property type="match status" value="1"/>
</dbReference>
<comment type="similarity">
    <text evidence="1">Belongs to the universal ribosomal protein uL13 family.</text>
</comment>
<dbReference type="PANTHER" id="PTHR11545:SF41">
    <property type="entry name" value="50S RIBOSOMAL PROTEIN L13, CHLOROPLASTIC"/>
    <property type="match status" value="1"/>
</dbReference>
<dbReference type="EMBL" id="CAXAMM010041585">
    <property type="protein sequence ID" value="CAK9100209.1"/>
    <property type="molecule type" value="Genomic_DNA"/>
</dbReference>
<dbReference type="Gene3D" id="3.90.1180.10">
    <property type="entry name" value="Ribosomal protein L13"/>
    <property type="match status" value="1"/>
</dbReference>
<dbReference type="InterPro" id="IPR036899">
    <property type="entry name" value="Ribosomal_uL13_sf"/>
</dbReference>
<dbReference type="SUPFAM" id="SSF52161">
    <property type="entry name" value="Ribosomal protein L13"/>
    <property type="match status" value="1"/>
</dbReference>
<dbReference type="InterPro" id="IPR005823">
    <property type="entry name" value="Ribosomal_uL13_bac-type"/>
</dbReference>
<feature type="signal peptide" evidence="5">
    <location>
        <begin position="1"/>
        <end position="25"/>
    </location>
</feature>
<evidence type="ECO:0000313" key="6">
    <source>
        <dbReference type="EMBL" id="CAK9100209.1"/>
    </source>
</evidence>
<dbReference type="Pfam" id="PF00572">
    <property type="entry name" value="Ribosomal_L13"/>
    <property type="match status" value="1"/>
</dbReference>
<gene>
    <name evidence="6" type="ORF">SCF082_LOCUS46907</name>
</gene>
<feature type="chain" id="PRO_5045904055" evidence="5">
    <location>
        <begin position="26"/>
        <end position="379"/>
    </location>
</feature>
<feature type="region of interest" description="Disordered" evidence="4">
    <location>
        <begin position="352"/>
        <end position="379"/>
    </location>
</feature>
<dbReference type="Proteomes" id="UP001642464">
    <property type="component" value="Unassembled WGS sequence"/>
</dbReference>
<evidence type="ECO:0000313" key="7">
    <source>
        <dbReference type="Proteomes" id="UP001642464"/>
    </source>
</evidence>
<evidence type="ECO:0000256" key="2">
    <source>
        <dbReference type="ARBA" id="ARBA00022980"/>
    </source>
</evidence>
<feature type="compositionally biased region" description="Basic and acidic residues" evidence="4">
    <location>
        <begin position="369"/>
        <end position="379"/>
    </location>
</feature>
<accession>A0ABP0RIX7</accession>
<proteinExistence type="inferred from homology"/>
<comment type="caution">
    <text evidence="6">The sequence shown here is derived from an EMBL/GenBank/DDBJ whole genome shotgun (WGS) entry which is preliminary data.</text>
</comment>
<keyword evidence="7" id="KW-1185">Reference proteome</keyword>
<protein>
    <submittedName>
        <fullName evidence="6">50S ribosomal protein L13</fullName>
    </submittedName>
</protein>
<evidence type="ECO:0000256" key="4">
    <source>
        <dbReference type="SAM" id="MobiDB-lite"/>
    </source>
</evidence>
<name>A0ABP0RIX7_9DINO</name>
<evidence type="ECO:0000256" key="3">
    <source>
        <dbReference type="ARBA" id="ARBA00023274"/>
    </source>
</evidence>
<organism evidence="6 7">
    <name type="scientific">Durusdinium trenchii</name>
    <dbReference type="NCBI Taxonomy" id="1381693"/>
    <lineage>
        <taxon>Eukaryota</taxon>
        <taxon>Sar</taxon>
        <taxon>Alveolata</taxon>
        <taxon>Dinophyceae</taxon>
        <taxon>Suessiales</taxon>
        <taxon>Symbiodiniaceae</taxon>
        <taxon>Durusdinium</taxon>
    </lineage>
</organism>